<evidence type="ECO:0000256" key="7">
    <source>
        <dbReference type="ARBA" id="ARBA00022989"/>
    </source>
</evidence>
<dbReference type="PANTHER" id="PTHR43470:SF5">
    <property type="entry name" value="PHOSPHATE TRANSPORT SYSTEM PERMEASE PROTEIN PSTA"/>
    <property type="match status" value="1"/>
</dbReference>
<dbReference type="PANTHER" id="PTHR43470">
    <property type="entry name" value="PHOSPHATE TRANSPORT SYSTEM PERMEASE PROTEIN PSTA-RELATED"/>
    <property type="match status" value="1"/>
</dbReference>
<sequence length="304" mass="33170">MTAGTGIRVSEPPSHPAPRKLAGPRFRPGESAFRLLLLCCLAVGIIFLGVLITYVLVEAWPRLDSRLWENFPSIRRPERAGAQSAIFGTIWVIAFTALFCLPTGIMAAIYLEEYADQNRWYNRMIELNIQNLAAVPSIIYGILGLGLLARELSLGTTVLTASLTLSLLVLPVVIIASREAIRAVPQSIRQASLALGATQWQTIWRQVLPAAVPGIATGSILALSRAIGEAAPLLLLGAVTYVAFNPEGLESAYTVLPIQIFGWISQSREEFHHLAAAGIVILLAILLLMNAAAIWLRNRFSKRW</sequence>
<dbReference type="RefSeq" id="WP_186282377.1">
    <property type="nucleotide sequence ID" value="NZ_JACMSF010000011.1"/>
</dbReference>
<dbReference type="InterPro" id="IPR005672">
    <property type="entry name" value="Phosphate_PstA"/>
</dbReference>
<dbReference type="Gene3D" id="1.10.3720.10">
    <property type="entry name" value="MetI-like"/>
    <property type="match status" value="1"/>
</dbReference>
<name>A0A7X1M979_9ACTN</name>
<feature type="transmembrane region" description="Helical" evidence="9">
    <location>
        <begin position="35"/>
        <end position="57"/>
    </location>
</feature>
<keyword evidence="5 9" id="KW-1003">Cell membrane</keyword>
<dbReference type="GO" id="GO:0005315">
    <property type="term" value="F:phosphate transmembrane transporter activity"/>
    <property type="evidence" value="ECO:0007669"/>
    <property type="project" value="InterPro"/>
</dbReference>
<feature type="transmembrane region" description="Helical" evidence="9">
    <location>
        <begin position="155"/>
        <end position="176"/>
    </location>
</feature>
<protein>
    <recommendedName>
        <fullName evidence="9">Phosphate transport system permease protein PstA</fullName>
    </recommendedName>
</protein>
<gene>
    <name evidence="12" type="primary">pstA</name>
    <name evidence="12" type="ORF">H4N64_12750</name>
</gene>
<comment type="function">
    <text evidence="1">Part of the binding-protein-dependent transport system for phosphate; probably responsible for the translocation of the substrate across the membrane.</text>
</comment>
<keyword evidence="8 9" id="KW-0472">Membrane</keyword>
<evidence type="ECO:0000313" key="13">
    <source>
        <dbReference type="Proteomes" id="UP000584670"/>
    </source>
</evidence>
<dbReference type="PROSITE" id="PS50928">
    <property type="entry name" value="ABC_TM1"/>
    <property type="match status" value="1"/>
</dbReference>
<feature type="domain" description="ABC transmembrane type-1" evidence="11">
    <location>
        <begin position="86"/>
        <end position="292"/>
    </location>
</feature>
<comment type="similarity">
    <text evidence="3 9">Belongs to the binding-protein-dependent transport system permease family. CysTW subfamily.</text>
</comment>
<evidence type="ECO:0000256" key="10">
    <source>
        <dbReference type="SAM" id="MobiDB-lite"/>
    </source>
</evidence>
<dbReference type="CDD" id="cd06261">
    <property type="entry name" value="TM_PBP2"/>
    <property type="match status" value="1"/>
</dbReference>
<dbReference type="Pfam" id="PF00528">
    <property type="entry name" value="BPD_transp_1"/>
    <property type="match status" value="1"/>
</dbReference>
<accession>A0A7X1M979</accession>
<evidence type="ECO:0000256" key="6">
    <source>
        <dbReference type="ARBA" id="ARBA00022692"/>
    </source>
</evidence>
<dbReference type="AlphaFoldDB" id="A0A7X1M979"/>
<dbReference type="GO" id="GO:0035435">
    <property type="term" value="P:phosphate ion transmembrane transport"/>
    <property type="evidence" value="ECO:0007669"/>
    <property type="project" value="InterPro"/>
</dbReference>
<dbReference type="InterPro" id="IPR035906">
    <property type="entry name" value="MetI-like_sf"/>
</dbReference>
<dbReference type="Proteomes" id="UP000584670">
    <property type="component" value="Unassembled WGS sequence"/>
</dbReference>
<evidence type="ECO:0000259" key="11">
    <source>
        <dbReference type="PROSITE" id="PS50928"/>
    </source>
</evidence>
<evidence type="ECO:0000256" key="1">
    <source>
        <dbReference type="ARBA" id="ARBA00003510"/>
    </source>
</evidence>
<evidence type="ECO:0000256" key="2">
    <source>
        <dbReference type="ARBA" id="ARBA00004651"/>
    </source>
</evidence>
<evidence type="ECO:0000313" key="12">
    <source>
        <dbReference type="EMBL" id="MBC2902466.1"/>
    </source>
</evidence>
<proteinExistence type="inferred from homology"/>
<keyword evidence="4" id="KW-0813">Transport</keyword>
<feature type="transmembrane region" description="Helical" evidence="9">
    <location>
        <begin position="132"/>
        <end position="149"/>
    </location>
</feature>
<comment type="subcellular location">
    <subcellularLocation>
        <location evidence="2 9">Cell membrane</location>
        <topology evidence="2 9">Multi-pass membrane protein</topology>
    </subcellularLocation>
</comment>
<dbReference type="NCBIfam" id="TIGR00974">
    <property type="entry name" value="3a0107s02c"/>
    <property type="match status" value="1"/>
</dbReference>
<keyword evidence="7 9" id="KW-1133">Transmembrane helix</keyword>
<keyword evidence="13" id="KW-1185">Reference proteome</keyword>
<evidence type="ECO:0000256" key="5">
    <source>
        <dbReference type="ARBA" id="ARBA00022475"/>
    </source>
</evidence>
<evidence type="ECO:0000256" key="4">
    <source>
        <dbReference type="ARBA" id="ARBA00022448"/>
    </source>
</evidence>
<feature type="transmembrane region" description="Helical" evidence="9">
    <location>
        <begin position="226"/>
        <end position="244"/>
    </location>
</feature>
<keyword evidence="6 9" id="KW-0812">Transmembrane</keyword>
<comment type="caution">
    <text evidence="12">The sequence shown here is derived from an EMBL/GenBank/DDBJ whole genome shotgun (WGS) entry which is preliminary data.</text>
</comment>
<evidence type="ECO:0000256" key="9">
    <source>
        <dbReference type="RuleBase" id="RU363043"/>
    </source>
</evidence>
<evidence type="ECO:0000256" key="8">
    <source>
        <dbReference type="ARBA" id="ARBA00023136"/>
    </source>
</evidence>
<evidence type="ECO:0000256" key="3">
    <source>
        <dbReference type="ARBA" id="ARBA00007069"/>
    </source>
</evidence>
<dbReference type="SUPFAM" id="SSF161098">
    <property type="entry name" value="MetI-like"/>
    <property type="match status" value="1"/>
</dbReference>
<organism evidence="12 13">
    <name type="scientific">Streptomyces cupreus</name>
    <dbReference type="NCBI Taxonomy" id="2759956"/>
    <lineage>
        <taxon>Bacteria</taxon>
        <taxon>Bacillati</taxon>
        <taxon>Actinomycetota</taxon>
        <taxon>Actinomycetes</taxon>
        <taxon>Kitasatosporales</taxon>
        <taxon>Streptomycetaceae</taxon>
        <taxon>Streptomyces</taxon>
    </lineage>
</organism>
<dbReference type="InterPro" id="IPR000515">
    <property type="entry name" value="MetI-like"/>
</dbReference>
<dbReference type="EMBL" id="JACMSF010000011">
    <property type="protein sequence ID" value="MBC2902466.1"/>
    <property type="molecule type" value="Genomic_DNA"/>
</dbReference>
<feature type="transmembrane region" description="Helical" evidence="9">
    <location>
        <begin position="274"/>
        <end position="296"/>
    </location>
</feature>
<dbReference type="GO" id="GO:0005886">
    <property type="term" value="C:plasma membrane"/>
    <property type="evidence" value="ECO:0007669"/>
    <property type="project" value="UniProtKB-SubCell"/>
</dbReference>
<feature type="region of interest" description="Disordered" evidence="10">
    <location>
        <begin position="1"/>
        <end position="23"/>
    </location>
</feature>
<feature type="transmembrane region" description="Helical" evidence="9">
    <location>
        <begin position="85"/>
        <end position="111"/>
    </location>
</feature>
<reference evidence="12 13" key="1">
    <citation type="submission" date="2020-08" db="EMBL/GenBank/DDBJ databases">
        <title>Streptomyces sp. PSKA01 genome sequencing and assembly.</title>
        <authorList>
            <person name="Mandal S."/>
            <person name="Maiti P.K."/>
            <person name="Das P."/>
        </authorList>
    </citation>
    <scope>NUCLEOTIDE SEQUENCE [LARGE SCALE GENOMIC DNA]</scope>
    <source>
        <strain evidence="12 13">PSKA01</strain>
    </source>
</reference>